<protein>
    <submittedName>
        <fullName evidence="2">Uncharacterized protein</fullName>
    </submittedName>
</protein>
<feature type="region of interest" description="Disordered" evidence="1">
    <location>
        <begin position="1"/>
        <end position="81"/>
    </location>
</feature>
<sequence length="81" mass="8491">MLALERGELVLGGGGDPGEGGSGRHGRMASQPAARGQGADAAVRRTVDGVGERYDERSVSTRYDARGATSRYDERSVRTAP</sequence>
<reference evidence="3" key="1">
    <citation type="journal article" date="2019" name="Int. J. Syst. Evol. Microbiol.">
        <title>The Global Catalogue of Microorganisms (GCM) 10K type strain sequencing project: providing services to taxonomists for standard genome sequencing and annotation.</title>
        <authorList>
            <consortium name="The Broad Institute Genomics Platform"/>
            <consortium name="The Broad Institute Genome Sequencing Center for Infectious Disease"/>
            <person name="Wu L."/>
            <person name="Ma J."/>
        </authorList>
    </citation>
    <scope>NUCLEOTIDE SEQUENCE [LARGE SCALE GENOMIC DNA]</scope>
    <source>
        <strain evidence="3">JCM 18410</strain>
    </source>
</reference>
<evidence type="ECO:0000256" key="1">
    <source>
        <dbReference type="SAM" id="MobiDB-lite"/>
    </source>
</evidence>
<dbReference type="Proteomes" id="UP001500124">
    <property type="component" value="Unassembled WGS sequence"/>
</dbReference>
<comment type="caution">
    <text evidence="2">The sequence shown here is derived from an EMBL/GenBank/DDBJ whole genome shotgun (WGS) entry which is preliminary data.</text>
</comment>
<keyword evidence="3" id="KW-1185">Reference proteome</keyword>
<feature type="compositionally biased region" description="Basic and acidic residues" evidence="1">
    <location>
        <begin position="42"/>
        <end position="81"/>
    </location>
</feature>
<name>A0ABP9K8K3_9ACTN</name>
<dbReference type="EMBL" id="BAABKC010000032">
    <property type="protein sequence ID" value="GAA5052257.1"/>
    <property type="molecule type" value="Genomic_DNA"/>
</dbReference>
<evidence type="ECO:0000313" key="3">
    <source>
        <dbReference type="Proteomes" id="UP001500124"/>
    </source>
</evidence>
<accession>A0ABP9K8K3</accession>
<feature type="compositionally biased region" description="Gly residues" evidence="1">
    <location>
        <begin position="10"/>
        <end position="23"/>
    </location>
</feature>
<gene>
    <name evidence="2" type="ORF">GCM10023336_21550</name>
</gene>
<evidence type="ECO:0000313" key="2">
    <source>
        <dbReference type="EMBL" id="GAA5052257.1"/>
    </source>
</evidence>
<organism evidence="2 3">
    <name type="scientific">Streptomyces similanensis</name>
    <dbReference type="NCBI Taxonomy" id="1274988"/>
    <lineage>
        <taxon>Bacteria</taxon>
        <taxon>Bacillati</taxon>
        <taxon>Actinomycetota</taxon>
        <taxon>Actinomycetes</taxon>
        <taxon>Kitasatosporales</taxon>
        <taxon>Streptomycetaceae</taxon>
        <taxon>Streptomyces</taxon>
    </lineage>
</organism>
<proteinExistence type="predicted"/>